<feature type="chain" id="PRO_5047304088" evidence="7">
    <location>
        <begin position="21"/>
        <end position="49"/>
    </location>
</feature>
<name>A0ABW0M5Q0_9BURK</name>
<keyword evidence="6 8" id="KW-0449">Lipoprotein</keyword>
<dbReference type="PROSITE" id="PS51257">
    <property type="entry name" value="PROKAR_LIPOPROTEIN"/>
    <property type="match status" value="1"/>
</dbReference>
<protein>
    <submittedName>
        <fullName evidence="8">Entericidin A/B family lipoprotein</fullName>
    </submittedName>
</protein>
<keyword evidence="5" id="KW-0564">Palmitate</keyword>
<gene>
    <name evidence="8" type="ORF">ACFPM8_02995</name>
</gene>
<evidence type="ECO:0000256" key="1">
    <source>
        <dbReference type="ARBA" id="ARBA00010296"/>
    </source>
</evidence>
<evidence type="ECO:0000313" key="8">
    <source>
        <dbReference type="EMBL" id="MFC5472915.1"/>
    </source>
</evidence>
<feature type="signal peptide" evidence="7">
    <location>
        <begin position="1"/>
        <end position="20"/>
    </location>
</feature>
<keyword evidence="2" id="KW-1003">Cell membrane</keyword>
<dbReference type="Proteomes" id="UP001596045">
    <property type="component" value="Unassembled WGS sequence"/>
</dbReference>
<evidence type="ECO:0000256" key="2">
    <source>
        <dbReference type="ARBA" id="ARBA00022475"/>
    </source>
</evidence>
<reference evidence="9" key="1">
    <citation type="journal article" date="2019" name="Int. J. Syst. Evol. Microbiol.">
        <title>The Global Catalogue of Microorganisms (GCM) 10K type strain sequencing project: providing services to taxonomists for standard genome sequencing and annotation.</title>
        <authorList>
            <consortium name="The Broad Institute Genomics Platform"/>
            <consortium name="The Broad Institute Genome Sequencing Center for Infectious Disease"/>
            <person name="Wu L."/>
            <person name="Ma J."/>
        </authorList>
    </citation>
    <scope>NUCLEOTIDE SEQUENCE [LARGE SCALE GENOMIC DNA]</scope>
    <source>
        <strain evidence="9">JCM 17066</strain>
    </source>
</reference>
<dbReference type="InterPro" id="IPR012556">
    <property type="entry name" value="Entericidin"/>
</dbReference>
<dbReference type="EMBL" id="JBHSMT010000008">
    <property type="protein sequence ID" value="MFC5472915.1"/>
    <property type="molecule type" value="Genomic_DNA"/>
</dbReference>
<dbReference type="Pfam" id="PF08085">
    <property type="entry name" value="Entericidin"/>
    <property type="match status" value="1"/>
</dbReference>
<evidence type="ECO:0000256" key="4">
    <source>
        <dbReference type="ARBA" id="ARBA00023136"/>
    </source>
</evidence>
<proteinExistence type="inferred from homology"/>
<evidence type="ECO:0000256" key="5">
    <source>
        <dbReference type="ARBA" id="ARBA00023139"/>
    </source>
</evidence>
<keyword evidence="4" id="KW-0472">Membrane</keyword>
<organism evidence="8 9">
    <name type="scientific">Paraherbaspirillum soli</name>
    <dbReference type="NCBI Taxonomy" id="631222"/>
    <lineage>
        <taxon>Bacteria</taxon>
        <taxon>Pseudomonadati</taxon>
        <taxon>Pseudomonadota</taxon>
        <taxon>Betaproteobacteria</taxon>
        <taxon>Burkholderiales</taxon>
        <taxon>Oxalobacteraceae</taxon>
        <taxon>Paraherbaspirillum</taxon>
    </lineage>
</organism>
<evidence type="ECO:0000256" key="7">
    <source>
        <dbReference type="SAM" id="SignalP"/>
    </source>
</evidence>
<dbReference type="RefSeq" id="WP_378994841.1">
    <property type="nucleotide sequence ID" value="NZ_JBHSMT010000008.1"/>
</dbReference>
<evidence type="ECO:0000313" key="9">
    <source>
        <dbReference type="Proteomes" id="UP001596045"/>
    </source>
</evidence>
<evidence type="ECO:0000256" key="6">
    <source>
        <dbReference type="ARBA" id="ARBA00023288"/>
    </source>
</evidence>
<comment type="caution">
    <text evidence="8">The sequence shown here is derived from an EMBL/GenBank/DDBJ whole genome shotgun (WGS) entry which is preliminary data.</text>
</comment>
<comment type="similarity">
    <text evidence="1">Belongs to the EcnA/EcnB lipoprotein family.</text>
</comment>
<keyword evidence="3 7" id="KW-0732">Signal</keyword>
<accession>A0ABW0M5Q0</accession>
<sequence length="49" mass="5125">MLKRVLAVAIMLGMFGTLTACNTVAGVGKDVQTGGEKVKDAAEDVQKKM</sequence>
<keyword evidence="9" id="KW-1185">Reference proteome</keyword>
<evidence type="ECO:0000256" key="3">
    <source>
        <dbReference type="ARBA" id="ARBA00022729"/>
    </source>
</evidence>